<sequence>MASLLTVPPWKRVLDRVMLALNVLSQAGLLVAFFAEVLRQSPDRASIALFFFTGFFLLHFGLWRRIGSADALRENLTPFLNVAQSIEDDALKDLYADGESPGQGLRRVRQLTPVLPKLIFMARWQAPLVSVVLTLLFEIGGRHIVPHWPNGQGRDLVEHCTVVLHISLIAYAGRVFLVTCAMQWMSSLCMDCCLRLLADRAARAPTWHQLAQTVRQHHNLLTGFNRIQKYFSEDLSLVVRLMLFLGLIGALRIAFGVQDINNMVIMGIVYSYVATICVAGELQARANPRGQPL</sequence>
<dbReference type="KEGG" id="tpal:117654227"/>
<keyword evidence="1" id="KW-0812">Transmembrane</keyword>
<organism evidence="3">
    <name type="scientific">Thrips palmi</name>
    <name type="common">Melon thrips</name>
    <dbReference type="NCBI Taxonomy" id="161013"/>
    <lineage>
        <taxon>Eukaryota</taxon>
        <taxon>Metazoa</taxon>
        <taxon>Ecdysozoa</taxon>
        <taxon>Arthropoda</taxon>
        <taxon>Hexapoda</taxon>
        <taxon>Insecta</taxon>
        <taxon>Pterygota</taxon>
        <taxon>Neoptera</taxon>
        <taxon>Paraneoptera</taxon>
        <taxon>Thysanoptera</taxon>
        <taxon>Terebrantia</taxon>
        <taxon>Thripoidea</taxon>
        <taxon>Thripidae</taxon>
        <taxon>Thrips</taxon>
    </lineage>
</organism>
<dbReference type="RefSeq" id="XP_034256388.1">
    <property type="nucleotide sequence ID" value="XM_034400497.1"/>
</dbReference>
<feature type="transmembrane region" description="Helical" evidence="1">
    <location>
        <begin position="19"/>
        <end position="38"/>
    </location>
</feature>
<name>A0A6P9ADU5_THRPL</name>
<evidence type="ECO:0000313" key="2">
    <source>
        <dbReference type="Proteomes" id="UP000515158"/>
    </source>
</evidence>
<feature type="transmembrane region" description="Helical" evidence="1">
    <location>
        <begin position="237"/>
        <end position="257"/>
    </location>
</feature>
<gene>
    <name evidence="3" type="primary">LOC117654227</name>
</gene>
<keyword evidence="1" id="KW-0472">Membrane</keyword>
<dbReference type="Proteomes" id="UP000515158">
    <property type="component" value="Unplaced"/>
</dbReference>
<dbReference type="OrthoDB" id="10474973at2759"/>
<evidence type="ECO:0000313" key="3">
    <source>
        <dbReference type="RefSeq" id="XP_034256388.1"/>
    </source>
</evidence>
<evidence type="ECO:0000256" key="1">
    <source>
        <dbReference type="SAM" id="Phobius"/>
    </source>
</evidence>
<dbReference type="InParanoid" id="A0A6P9ADU5"/>
<keyword evidence="1" id="KW-1133">Transmembrane helix</keyword>
<feature type="transmembrane region" description="Helical" evidence="1">
    <location>
        <begin position="263"/>
        <end position="282"/>
    </location>
</feature>
<dbReference type="AlphaFoldDB" id="A0A6P9ADU5"/>
<feature type="transmembrane region" description="Helical" evidence="1">
    <location>
        <begin position="114"/>
        <end position="136"/>
    </location>
</feature>
<protein>
    <submittedName>
        <fullName evidence="3">Uncharacterized protein LOC117654227</fullName>
    </submittedName>
</protein>
<feature type="transmembrane region" description="Helical" evidence="1">
    <location>
        <begin position="44"/>
        <end position="63"/>
    </location>
</feature>
<dbReference type="GeneID" id="117654227"/>
<feature type="transmembrane region" description="Helical" evidence="1">
    <location>
        <begin position="156"/>
        <end position="177"/>
    </location>
</feature>
<accession>A0A6P9ADU5</accession>
<proteinExistence type="predicted"/>
<keyword evidence="2" id="KW-1185">Reference proteome</keyword>
<reference evidence="3" key="1">
    <citation type="submission" date="2025-08" db="UniProtKB">
        <authorList>
            <consortium name="RefSeq"/>
        </authorList>
    </citation>
    <scope>IDENTIFICATION</scope>
    <source>
        <tissue evidence="3">Total insect</tissue>
    </source>
</reference>